<proteinExistence type="predicted"/>
<sequence length="152" mass="17487">MKEMVHRIFKSIVPHTNKRDLELALLQQINTLQTLRYLADGGIDDRINNMIAQLIFKELNKHEIEDAGFISADLRTNGLLESVMETYSSYFSLEQAILRTNISYHQNVSYIITEPNGNYHYVKFSIGEIVEATLSEKQQSDFGIIKGIIKYT</sequence>
<name>A0A8H4A9U3_GIGMA</name>
<dbReference type="AlphaFoldDB" id="A0A8H4A9U3"/>
<keyword evidence="1" id="KW-0418">Kinase</keyword>
<dbReference type="Proteomes" id="UP000439903">
    <property type="component" value="Unassembled WGS sequence"/>
</dbReference>
<evidence type="ECO:0000313" key="2">
    <source>
        <dbReference type="Proteomes" id="UP000439903"/>
    </source>
</evidence>
<organism evidence="1 2">
    <name type="scientific">Gigaspora margarita</name>
    <dbReference type="NCBI Taxonomy" id="4874"/>
    <lineage>
        <taxon>Eukaryota</taxon>
        <taxon>Fungi</taxon>
        <taxon>Fungi incertae sedis</taxon>
        <taxon>Mucoromycota</taxon>
        <taxon>Glomeromycotina</taxon>
        <taxon>Glomeromycetes</taxon>
        <taxon>Diversisporales</taxon>
        <taxon>Gigasporaceae</taxon>
        <taxon>Gigaspora</taxon>
    </lineage>
</organism>
<comment type="caution">
    <text evidence="1">The sequence shown here is derived from an EMBL/GenBank/DDBJ whole genome shotgun (WGS) entry which is preliminary data.</text>
</comment>
<keyword evidence="1" id="KW-0808">Transferase</keyword>
<keyword evidence="2" id="KW-1185">Reference proteome</keyword>
<protein>
    <submittedName>
        <fullName evidence="1">Serine/threonine protein kinase</fullName>
    </submittedName>
</protein>
<gene>
    <name evidence="1" type="ORF">F8M41_000491</name>
</gene>
<dbReference type="EMBL" id="WTPW01001032">
    <property type="protein sequence ID" value="KAF0461082.1"/>
    <property type="molecule type" value="Genomic_DNA"/>
</dbReference>
<reference evidence="1 2" key="1">
    <citation type="journal article" date="2019" name="Environ. Microbiol.">
        <title>At the nexus of three kingdoms: the genome of the mycorrhizal fungus Gigaspora margarita provides insights into plant, endobacterial and fungal interactions.</title>
        <authorList>
            <person name="Venice F."/>
            <person name="Ghignone S."/>
            <person name="Salvioli di Fossalunga A."/>
            <person name="Amselem J."/>
            <person name="Novero M."/>
            <person name="Xianan X."/>
            <person name="Sedzielewska Toro K."/>
            <person name="Morin E."/>
            <person name="Lipzen A."/>
            <person name="Grigoriev I.V."/>
            <person name="Henrissat B."/>
            <person name="Martin F.M."/>
            <person name="Bonfante P."/>
        </authorList>
    </citation>
    <scope>NUCLEOTIDE SEQUENCE [LARGE SCALE GENOMIC DNA]</scope>
    <source>
        <strain evidence="1 2">BEG34</strain>
    </source>
</reference>
<accession>A0A8H4A9U3</accession>
<dbReference type="GO" id="GO:0004674">
    <property type="term" value="F:protein serine/threonine kinase activity"/>
    <property type="evidence" value="ECO:0007669"/>
    <property type="project" value="UniProtKB-KW"/>
</dbReference>
<evidence type="ECO:0000313" key="1">
    <source>
        <dbReference type="EMBL" id="KAF0461082.1"/>
    </source>
</evidence>
<keyword evidence="1" id="KW-0723">Serine/threonine-protein kinase</keyword>
<dbReference type="OrthoDB" id="2436381at2759"/>